<dbReference type="Pfam" id="PF03466">
    <property type="entry name" value="LysR_substrate"/>
    <property type="match status" value="1"/>
</dbReference>
<evidence type="ECO:0000313" key="7">
    <source>
        <dbReference type="EMBL" id="MBO0514024.1"/>
    </source>
</evidence>
<dbReference type="Proteomes" id="UP000664167">
    <property type="component" value="Unassembled WGS sequence"/>
</dbReference>
<proteinExistence type="inferred from homology"/>
<dbReference type="GO" id="GO:0032993">
    <property type="term" value="C:protein-DNA complex"/>
    <property type="evidence" value="ECO:0007669"/>
    <property type="project" value="TreeGrafter"/>
</dbReference>
<dbReference type="Pfam" id="PF00126">
    <property type="entry name" value="HTH_1"/>
    <property type="match status" value="1"/>
</dbReference>
<dbReference type="PROSITE" id="PS50931">
    <property type="entry name" value="HTH_LYSR"/>
    <property type="match status" value="1"/>
</dbReference>
<sequence length="315" mass="33205">MELRQLEYFIAVAEEANFTRAAERVHISQSGVSSQVRQLENELGAQLFDRSGRTARLTPAGIAALEHARAALASVEAARQAVDDVNGLVRGKLVVGMVTACTVTTLFDALSTFHRSHPGVEITLLEDTSERLVERLRANMIDLALVGTSVTNPAGLEAYEIAREPLVAAVPVGHPLSSQGRTTLADLGRYSLISLPSGTGVRTAFDDACTAMGVRMRITLQAGAPAAVADLAIRGLGVAIISASMAAQQAPWLTALPIEGVEAETVLSLVWTSVTNPATQHLIGHCRRSFAASRPLSHPAPEPELSAPVSSYGSS</sequence>
<dbReference type="RefSeq" id="WP_206963435.1">
    <property type="nucleotide sequence ID" value="NZ_BAAAJJ010000004.1"/>
</dbReference>
<dbReference type="InterPro" id="IPR036388">
    <property type="entry name" value="WH-like_DNA-bd_sf"/>
</dbReference>
<reference evidence="7" key="1">
    <citation type="submission" date="2021-03" db="EMBL/GenBank/DDBJ databases">
        <title>Streptomyces poriferae sp. nov., a novel marine sponge-derived Actinobacteria species with anti-MRSA activity.</title>
        <authorList>
            <person name="Sandoval-Powers M."/>
            <person name="Kralova S."/>
            <person name="Nguyen G.-S."/>
            <person name="Fawwal D."/>
            <person name="Degnes K."/>
            <person name="Klinkenberg G."/>
            <person name="Sletta H."/>
            <person name="Wentzel A."/>
            <person name="Liles M.R."/>
        </authorList>
    </citation>
    <scope>NUCLEOTIDE SEQUENCE</scope>
    <source>
        <strain evidence="7">DSM 41794</strain>
    </source>
</reference>
<keyword evidence="8" id="KW-1185">Reference proteome</keyword>
<evidence type="ECO:0000259" key="6">
    <source>
        <dbReference type="PROSITE" id="PS50931"/>
    </source>
</evidence>
<evidence type="ECO:0000256" key="5">
    <source>
        <dbReference type="SAM" id="MobiDB-lite"/>
    </source>
</evidence>
<comment type="caution">
    <text evidence="7">The sequence shown here is derived from an EMBL/GenBank/DDBJ whole genome shotgun (WGS) entry which is preliminary data.</text>
</comment>
<name>A0A939JJV2_9ACTN</name>
<keyword evidence="4" id="KW-0804">Transcription</keyword>
<dbReference type="InterPro" id="IPR000847">
    <property type="entry name" value="LysR_HTH_N"/>
</dbReference>
<dbReference type="GO" id="GO:0003700">
    <property type="term" value="F:DNA-binding transcription factor activity"/>
    <property type="evidence" value="ECO:0007669"/>
    <property type="project" value="InterPro"/>
</dbReference>
<dbReference type="AlphaFoldDB" id="A0A939JJV2"/>
<keyword evidence="2" id="KW-0805">Transcription regulation</keyword>
<dbReference type="GO" id="GO:0003677">
    <property type="term" value="F:DNA binding"/>
    <property type="evidence" value="ECO:0007669"/>
    <property type="project" value="UniProtKB-KW"/>
</dbReference>
<dbReference type="InterPro" id="IPR005119">
    <property type="entry name" value="LysR_subst-bd"/>
</dbReference>
<evidence type="ECO:0000256" key="2">
    <source>
        <dbReference type="ARBA" id="ARBA00023015"/>
    </source>
</evidence>
<comment type="similarity">
    <text evidence="1">Belongs to the LysR transcriptional regulatory family.</text>
</comment>
<dbReference type="FunFam" id="1.10.10.10:FF:000001">
    <property type="entry name" value="LysR family transcriptional regulator"/>
    <property type="match status" value="1"/>
</dbReference>
<evidence type="ECO:0000256" key="1">
    <source>
        <dbReference type="ARBA" id="ARBA00009437"/>
    </source>
</evidence>
<feature type="domain" description="HTH lysR-type" evidence="6">
    <location>
        <begin position="1"/>
        <end position="58"/>
    </location>
</feature>
<dbReference type="Gene3D" id="1.10.10.10">
    <property type="entry name" value="Winged helix-like DNA-binding domain superfamily/Winged helix DNA-binding domain"/>
    <property type="match status" value="1"/>
</dbReference>
<feature type="region of interest" description="Disordered" evidence="5">
    <location>
        <begin position="293"/>
        <end position="315"/>
    </location>
</feature>
<dbReference type="InterPro" id="IPR036390">
    <property type="entry name" value="WH_DNA-bd_sf"/>
</dbReference>
<evidence type="ECO:0000256" key="3">
    <source>
        <dbReference type="ARBA" id="ARBA00023125"/>
    </source>
</evidence>
<dbReference type="SUPFAM" id="SSF46785">
    <property type="entry name" value="Winged helix' DNA-binding domain"/>
    <property type="match status" value="1"/>
</dbReference>
<organism evidence="7 8">
    <name type="scientific">Streptomyces beijiangensis</name>
    <dbReference type="NCBI Taxonomy" id="163361"/>
    <lineage>
        <taxon>Bacteria</taxon>
        <taxon>Bacillati</taxon>
        <taxon>Actinomycetota</taxon>
        <taxon>Actinomycetes</taxon>
        <taxon>Kitasatosporales</taxon>
        <taxon>Streptomycetaceae</taxon>
        <taxon>Streptomyces</taxon>
    </lineage>
</organism>
<dbReference type="PANTHER" id="PTHR30346">
    <property type="entry name" value="TRANSCRIPTIONAL DUAL REGULATOR HCAR-RELATED"/>
    <property type="match status" value="1"/>
</dbReference>
<dbReference type="PRINTS" id="PR00039">
    <property type="entry name" value="HTHLYSR"/>
</dbReference>
<accession>A0A939JJV2</accession>
<dbReference type="Gene3D" id="3.40.190.290">
    <property type="match status" value="1"/>
</dbReference>
<protein>
    <submittedName>
        <fullName evidence="7">LysR family transcriptional regulator</fullName>
    </submittedName>
</protein>
<gene>
    <name evidence="7" type="ORF">J0695_19790</name>
</gene>
<dbReference type="SUPFAM" id="SSF53850">
    <property type="entry name" value="Periplasmic binding protein-like II"/>
    <property type="match status" value="1"/>
</dbReference>
<dbReference type="EMBL" id="JAFLRJ010000179">
    <property type="protein sequence ID" value="MBO0514024.1"/>
    <property type="molecule type" value="Genomic_DNA"/>
</dbReference>
<evidence type="ECO:0000256" key="4">
    <source>
        <dbReference type="ARBA" id="ARBA00023163"/>
    </source>
</evidence>
<evidence type="ECO:0000313" key="8">
    <source>
        <dbReference type="Proteomes" id="UP000664167"/>
    </source>
</evidence>
<dbReference type="PANTHER" id="PTHR30346:SF28">
    <property type="entry name" value="HTH-TYPE TRANSCRIPTIONAL REGULATOR CYNR"/>
    <property type="match status" value="1"/>
</dbReference>
<keyword evidence="3" id="KW-0238">DNA-binding</keyword>